<comment type="caution">
    <text evidence="1">The sequence shown here is derived from an EMBL/GenBank/DDBJ whole genome shotgun (WGS) entry which is preliminary data.</text>
</comment>
<protein>
    <submittedName>
        <fullName evidence="1">Uncharacterized protein</fullName>
    </submittedName>
</protein>
<organism evidence="1">
    <name type="scientific">marine sediment metagenome</name>
    <dbReference type="NCBI Taxonomy" id="412755"/>
    <lineage>
        <taxon>unclassified sequences</taxon>
        <taxon>metagenomes</taxon>
        <taxon>ecological metagenomes</taxon>
    </lineage>
</organism>
<sequence>WHKFQQAVKQHQDETWAILKEKNLRGLELPEM</sequence>
<reference evidence="1" key="1">
    <citation type="journal article" date="2014" name="Front. Microbiol.">
        <title>High frequency of phylogenetically diverse reductive dehalogenase-homologous genes in deep subseafloor sedimentary metagenomes.</title>
        <authorList>
            <person name="Kawai M."/>
            <person name="Futagami T."/>
            <person name="Toyoda A."/>
            <person name="Takaki Y."/>
            <person name="Nishi S."/>
            <person name="Hori S."/>
            <person name="Arai W."/>
            <person name="Tsubouchi T."/>
            <person name="Morono Y."/>
            <person name="Uchiyama I."/>
            <person name="Ito T."/>
            <person name="Fujiyama A."/>
            <person name="Inagaki F."/>
            <person name="Takami H."/>
        </authorList>
    </citation>
    <scope>NUCLEOTIDE SEQUENCE</scope>
    <source>
        <strain evidence="1">Expedition CK06-06</strain>
    </source>
</reference>
<accession>X0YF81</accession>
<gene>
    <name evidence="1" type="ORF">S01H1_78659</name>
</gene>
<dbReference type="EMBL" id="BARS01052955">
    <property type="protein sequence ID" value="GAG47333.1"/>
    <property type="molecule type" value="Genomic_DNA"/>
</dbReference>
<proteinExistence type="predicted"/>
<feature type="non-terminal residue" evidence="1">
    <location>
        <position position="1"/>
    </location>
</feature>
<name>X0YF81_9ZZZZ</name>
<dbReference type="AlphaFoldDB" id="X0YF81"/>
<evidence type="ECO:0000313" key="1">
    <source>
        <dbReference type="EMBL" id="GAG47333.1"/>
    </source>
</evidence>